<comment type="subcellular location">
    <subcellularLocation>
        <location evidence="1">Membrane</location>
        <topology evidence="1">Multi-pass membrane protein</topology>
    </subcellularLocation>
</comment>
<feature type="transmembrane region" description="Helical" evidence="5">
    <location>
        <begin position="595"/>
        <end position="617"/>
    </location>
</feature>
<dbReference type="PANTHER" id="PTHR12308">
    <property type="entry name" value="ANOCTAMIN"/>
    <property type="match status" value="1"/>
</dbReference>
<evidence type="ECO:0008006" key="10">
    <source>
        <dbReference type="Google" id="ProtNLM"/>
    </source>
</evidence>
<dbReference type="InterPro" id="IPR049452">
    <property type="entry name" value="Anoctamin_TM"/>
</dbReference>
<dbReference type="GO" id="GO:0032541">
    <property type="term" value="C:cortical endoplasmic reticulum"/>
    <property type="evidence" value="ECO:0007669"/>
    <property type="project" value="TreeGrafter"/>
</dbReference>
<evidence type="ECO:0000313" key="9">
    <source>
        <dbReference type="Proteomes" id="UP000039046"/>
    </source>
</evidence>
<dbReference type="Proteomes" id="UP000039046">
    <property type="component" value="Unassembled WGS sequence"/>
</dbReference>
<dbReference type="Pfam" id="PF20877">
    <property type="entry name" value="Anoctamin_N"/>
    <property type="match status" value="1"/>
</dbReference>
<feature type="domain" description="Anoctamin transmembrane" evidence="6">
    <location>
        <begin position="172"/>
        <end position="631"/>
    </location>
</feature>
<feature type="transmembrane region" description="Helical" evidence="5">
    <location>
        <begin position="566"/>
        <end position="583"/>
    </location>
</feature>
<dbReference type="STRING" id="1531966.A0A0A1TKH9"/>
<dbReference type="InterPro" id="IPR049456">
    <property type="entry name" value="Anoctamin_N_fung"/>
</dbReference>
<sequence>MASLYPSLNMESTMRYNDKYVIHYDFGDADYDTAIEEFKTLLIDLEAAGLHTEIRPGYDRSILVFVKVPRVLLGNNVYKGRVKDWLYSITQTHPGGDKDTIVEGKFEAEDLLAVYHLVHWPKDMGGAGITPEVGQWENVKSIFPLHNEPVNNSLLRHLSRRVLITVEDLDQIRDLFGSKVAFYFAFIQNYLIFLLFPAATGVIAWMWLPKYSLSYAILTSIWCSVFLEYWKLQQVDLSIRWDVRGVHKSKINRPEFKYEKTMIDSHGRTIHFFPKWKQIARQSLQVPFILVATAVLGVIIIAVFALEVLVSEAYDGPYQNYLEYVPTVLLAVAIPYISSALESVAETLTKYENHRTADVHEVSMTQKIFMLNIITNYLPILLVAFVYIPFGDEVVPWLKQTLVTFFPKLDGAVVVHKFTPDADKLRNEVIALTLTGQLSSFFEENIMPMIKHKLSGMYRSYRRKYSKQAMLLTMVEDDKEEVEFLASVRNQSTLAQYNVHEDMAELVLQFGYLALFSPVWPLIPLGFLINNWIELRSDFAKICIEHQRPAPARADGVGPWVMSLEILTWVGSISTAAIVHLFGTDTFGTKSWFSLPLTIFVSEHILLLLRAITRWIFERYGSEQIRKERDERYARRLKYLEQIEANKRAGVNLTVAEREKRRSVLITDSDKFWTKQVEDGQSAAAGLNLINMARKWEDDQGSKPKQS</sequence>
<evidence type="ECO:0000259" key="6">
    <source>
        <dbReference type="Pfam" id="PF04547"/>
    </source>
</evidence>
<keyword evidence="9" id="KW-1185">Reference proteome</keyword>
<dbReference type="GO" id="GO:0016020">
    <property type="term" value="C:membrane"/>
    <property type="evidence" value="ECO:0007669"/>
    <property type="project" value="UniProtKB-SubCell"/>
</dbReference>
<feature type="transmembrane region" description="Helical" evidence="5">
    <location>
        <begin position="510"/>
        <end position="529"/>
    </location>
</feature>
<keyword evidence="2 5" id="KW-0812">Transmembrane</keyword>
<evidence type="ECO:0000313" key="8">
    <source>
        <dbReference type="EMBL" id="CEJ90402.1"/>
    </source>
</evidence>
<dbReference type="Pfam" id="PF04547">
    <property type="entry name" value="Anoctamin"/>
    <property type="match status" value="1"/>
</dbReference>
<evidence type="ECO:0000256" key="2">
    <source>
        <dbReference type="ARBA" id="ARBA00022692"/>
    </source>
</evidence>
<evidence type="ECO:0000256" key="3">
    <source>
        <dbReference type="ARBA" id="ARBA00022989"/>
    </source>
</evidence>
<name>A0A0A1TKH9_9HYPO</name>
<evidence type="ECO:0000259" key="7">
    <source>
        <dbReference type="Pfam" id="PF20877"/>
    </source>
</evidence>
<feature type="transmembrane region" description="Helical" evidence="5">
    <location>
        <begin position="324"/>
        <end position="348"/>
    </location>
</feature>
<gene>
    <name evidence="8" type="ORF">VHEMI06190</name>
</gene>
<feature type="transmembrane region" description="Helical" evidence="5">
    <location>
        <begin position="284"/>
        <end position="304"/>
    </location>
</feature>
<dbReference type="HOGENOM" id="CLU_010867_0_0_1"/>
<feature type="transmembrane region" description="Helical" evidence="5">
    <location>
        <begin position="369"/>
        <end position="390"/>
    </location>
</feature>
<feature type="transmembrane region" description="Helical" evidence="5">
    <location>
        <begin position="180"/>
        <end position="207"/>
    </location>
</feature>
<reference evidence="8 9" key="1">
    <citation type="journal article" date="2015" name="Genome Announc.">
        <title>Draft Genome Sequence and Gene Annotation of the Entomopathogenic Fungus Verticillium hemipterigenum.</title>
        <authorList>
            <person name="Horn F."/>
            <person name="Habel A."/>
            <person name="Scharf D.H."/>
            <person name="Dworschak J."/>
            <person name="Brakhage A.A."/>
            <person name="Guthke R."/>
            <person name="Hertweck C."/>
            <person name="Linde J."/>
        </authorList>
    </citation>
    <scope>NUCLEOTIDE SEQUENCE [LARGE SCALE GENOMIC DNA]</scope>
</reference>
<keyword evidence="4 5" id="KW-0472">Membrane</keyword>
<evidence type="ECO:0000256" key="1">
    <source>
        <dbReference type="ARBA" id="ARBA00004141"/>
    </source>
</evidence>
<dbReference type="GO" id="GO:0005254">
    <property type="term" value="F:chloride channel activity"/>
    <property type="evidence" value="ECO:0007669"/>
    <property type="project" value="TreeGrafter"/>
</dbReference>
<dbReference type="InterPro" id="IPR007632">
    <property type="entry name" value="Anoctamin"/>
</dbReference>
<keyword evidence="3 5" id="KW-1133">Transmembrane helix</keyword>
<proteinExistence type="predicted"/>
<organism evidence="8 9">
    <name type="scientific">[Torrubiella] hemipterigena</name>
    <dbReference type="NCBI Taxonomy" id="1531966"/>
    <lineage>
        <taxon>Eukaryota</taxon>
        <taxon>Fungi</taxon>
        <taxon>Dikarya</taxon>
        <taxon>Ascomycota</taxon>
        <taxon>Pezizomycotina</taxon>
        <taxon>Sordariomycetes</taxon>
        <taxon>Hypocreomycetidae</taxon>
        <taxon>Hypocreales</taxon>
        <taxon>Clavicipitaceae</taxon>
        <taxon>Clavicipitaceae incertae sedis</taxon>
        <taxon>'Torrubiella' clade</taxon>
    </lineage>
</organism>
<dbReference type="OrthoDB" id="296386at2759"/>
<dbReference type="AlphaFoldDB" id="A0A0A1TKH9"/>
<dbReference type="PANTHER" id="PTHR12308:SF77">
    <property type="entry name" value="MEMBRANE STRESS RESPONSE PROTEIN (IST2), PUTATIVE (AFU_ORTHOLOGUE AFUA_4G03330)-RELATED"/>
    <property type="match status" value="1"/>
</dbReference>
<accession>A0A0A1TKH9</accession>
<protein>
    <recommendedName>
        <fullName evidence="10">Plasma membrane channel protein</fullName>
    </recommendedName>
</protein>
<evidence type="ECO:0000256" key="4">
    <source>
        <dbReference type="ARBA" id="ARBA00023136"/>
    </source>
</evidence>
<dbReference type="EMBL" id="CDHN01000003">
    <property type="protein sequence ID" value="CEJ90402.1"/>
    <property type="molecule type" value="Genomic_DNA"/>
</dbReference>
<evidence type="ECO:0000256" key="5">
    <source>
        <dbReference type="SAM" id="Phobius"/>
    </source>
</evidence>
<feature type="domain" description="Anoctamin alpha-beta plait" evidence="7">
    <location>
        <begin position="18"/>
        <end position="139"/>
    </location>
</feature>